<comment type="similarity">
    <text evidence="1 4">Belongs to the UPF0677 family.</text>
</comment>
<dbReference type="Gene3D" id="3.40.50.150">
    <property type="entry name" value="Vaccinia Virus protein VP39"/>
    <property type="match status" value="1"/>
</dbReference>
<dbReference type="PANTHER" id="PTHR43619">
    <property type="entry name" value="S-ADENOSYL-L-METHIONINE-DEPENDENT METHYLTRANSFERASE YKTD-RELATED"/>
    <property type="match status" value="1"/>
</dbReference>
<dbReference type="AlphaFoldDB" id="A0A7X0ECL6"/>
<sequence>MSWSISVDQGRPSRTALAVALLRAAHQVLDTPVVFADPVALPILGPDAERRIRADEARLRQPPARFLRAALVARSRHAEEGLAAAVGQGVGQYVLLGAGLDTFAYRNPHPDLRVIEVDHPATQAWKREMLRHAGVVPPAGVTFAPLDLERDTLSTGLTHAGFDWDRPAFFAWLGVTMYLTRDAVMDTLRLIAGLPAGSGIVFDYSLPADRLSPGQRPIFQAMLDRAAAEGEPWRSFFTPDSLLPDLRALGFTTVEDSGASELNPRYFAHRADGLALGGVSRLVHAQVDGTAGYRPEGKAP</sequence>
<organism evidence="5 6">
    <name type="scientific">Nitrospirillum iridis</name>
    <dbReference type="NCBI Taxonomy" id="765888"/>
    <lineage>
        <taxon>Bacteria</taxon>
        <taxon>Pseudomonadati</taxon>
        <taxon>Pseudomonadota</taxon>
        <taxon>Alphaproteobacteria</taxon>
        <taxon>Rhodospirillales</taxon>
        <taxon>Azospirillaceae</taxon>
        <taxon>Nitrospirillum</taxon>
    </lineage>
</organism>
<evidence type="ECO:0000256" key="3">
    <source>
        <dbReference type="ARBA" id="ARBA00022679"/>
    </source>
</evidence>
<evidence type="ECO:0000313" key="6">
    <source>
        <dbReference type="Proteomes" id="UP000539175"/>
    </source>
</evidence>
<evidence type="ECO:0000256" key="2">
    <source>
        <dbReference type="ARBA" id="ARBA00022603"/>
    </source>
</evidence>
<comment type="function">
    <text evidence="4">Exhibits S-adenosyl-L-methionine-dependent methyltransferase activity.</text>
</comment>
<dbReference type="SUPFAM" id="SSF53335">
    <property type="entry name" value="S-adenosyl-L-methionine-dependent methyltransferases"/>
    <property type="match status" value="1"/>
</dbReference>
<evidence type="ECO:0000256" key="1">
    <source>
        <dbReference type="ARBA" id="ARBA00008138"/>
    </source>
</evidence>
<reference evidence="5 6" key="1">
    <citation type="submission" date="2020-08" db="EMBL/GenBank/DDBJ databases">
        <title>Genomic Encyclopedia of Type Strains, Phase IV (KMG-IV): sequencing the most valuable type-strain genomes for metagenomic binning, comparative biology and taxonomic classification.</title>
        <authorList>
            <person name="Goeker M."/>
        </authorList>
    </citation>
    <scope>NUCLEOTIDE SEQUENCE [LARGE SCALE GENOMIC DNA]</scope>
    <source>
        <strain evidence="5 6">DSM 22198</strain>
    </source>
</reference>
<gene>
    <name evidence="5" type="ORF">FHS74_002339</name>
</gene>
<proteinExistence type="inferred from homology"/>
<dbReference type="GO" id="GO:0008168">
    <property type="term" value="F:methyltransferase activity"/>
    <property type="evidence" value="ECO:0007669"/>
    <property type="project" value="UniProtKB-UniRule"/>
</dbReference>
<evidence type="ECO:0000256" key="4">
    <source>
        <dbReference type="RuleBase" id="RU362030"/>
    </source>
</evidence>
<protein>
    <recommendedName>
        <fullName evidence="4">S-adenosyl-L-methionine-dependent methyltransferase</fullName>
        <ecNumber evidence="4">2.1.1.-</ecNumber>
    </recommendedName>
</protein>
<keyword evidence="3 5" id="KW-0808">Transferase</keyword>
<keyword evidence="2 4" id="KW-0489">Methyltransferase</keyword>
<dbReference type="NCBIfam" id="TIGR00027">
    <property type="entry name" value="mthyl_TIGR00027"/>
    <property type="match status" value="1"/>
</dbReference>
<dbReference type="InterPro" id="IPR007213">
    <property type="entry name" value="Ppm1/Ppm2/Tcmp"/>
</dbReference>
<keyword evidence="6" id="KW-1185">Reference proteome</keyword>
<name>A0A7X0ECL6_9PROT</name>
<dbReference type="Proteomes" id="UP000539175">
    <property type="component" value="Unassembled WGS sequence"/>
</dbReference>
<dbReference type="RefSeq" id="WP_211106231.1">
    <property type="nucleotide sequence ID" value="NZ_JACIIZ010000005.1"/>
</dbReference>
<evidence type="ECO:0000313" key="5">
    <source>
        <dbReference type="EMBL" id="MBB6251788.1"/>
    </source>
</evidence>
<dbReference type="EMBL" id="JACIIZ010000005">
    <property type="protein sequence ID" value="MBB6251788.1"/>
    <property type="molecule type" value="Genomic_DNA"/>
</dbReference>
<dbReference type="InterPro" id="IPR029063">
    <property type="entry name" value="SAM-dependent_MTases_sf"/>
</dbReference>
<comment type="caution">
    <text evidence="5">The sequence shown here is derived from an EMBL/GenBank/DDBJ whole genome shotgun (WGS) entry which is preliminary data.</text>
</comment>
<dbReference type="InterPro" id="IPR011610">
    <property type="entry name" value="SAM_mthyl_Trfase_ML2640-like"/>
</dbReference>
<accession>A0A7X0ECL6</accession>
<dbReference type="GO" id="GO:0032259">
    <property type="term" value="P:methylation"/>
    <property type="evidence" value="ECO:0007669"/>
    <property type="project" value="UniProtKB-KW"/>
</dbReference>
<dbReference type="Pfam" id="PF04072">
    <property type="entry name" value="LCM"/>
    <property type="match status" value="1"/>
</dbReference>
<dbReference type="PANTHER" id="PTHR43619:SF2">
    <property type="entry name" value="S-ADENOSYL-L-METHIONINE-DEPENDENT METHYLTRANSFERASES SUPERFAMILY PROTEIN"/>
    <property type="match status" value="1"/>
</dbReference>
<dbReference type="EC" id="2.1.1.-" evidence="4"/>
<keyword evidence="4" id="KW-0949">S-adenosyl-L-methionine</keyword>